<dbReference type="EMBL" id="JACYTR010000023">
    <property type="protein sequence ID" value="MBD8526456.1"/>
    <property type="molecule type" value="Genomic_DNA"/>
</dbReference>
<feature type="region of interest" description="Disordered" evidence="1">
    <location>
        <begin position="202"/>
        <end position="223"/>
    </location>
</feature>
<protein>
    <submittedName>
        <fullName evidence="3">Uncharacterized protein</fullName>
    </submittedName>
</protein>
<feature type="transmembrane region" description="Helical" evidence="2">
    <location>
        <begin position="114"/>
        <end position="134"/>
    </location>
</feature>
<reference evidence="3 4" key="1">
    <citation type="submission" date="2020-09" db="EMBL/GenBank/DDBJ databases">
        <title>Pseudoxanthomonas sp. CAU 1598 isolated from sand of Yaerae Beach.</title>
        <authorList>
            <person name="Kim W."/>
        </authorList>
    </citation>
    <scope>NUCLEOTIDE SEQUENCE [LARGE SCALE GENOMIC DNA]</scope>
    <source>
        <strain evidence="3 4">CAU 1598</strain>
    </source>
</reference>
<comment type="caution">
    <text evidence="3">The sequence shown here is derived from an EMBL/GenBank/DDBJ whole genome shotgun (WGS) entry which is preliminary data.</text>
</comment>
<keyword evidence="2" id="KW-0472">Membrane</keyword>
<keyword evidence="2" id="KW-1133">Transmembrane helix</keyword>
<organism evidence="3 4">
    <name type="scientific">Pseudomarimonas arenosa</name>
    <dbReference type="NCBI Taxonomy" id="2774145"/>
    <lineage>
        <taxon>Bacteria</taxon>
        <taxon>Pseudomonadati</taxon>
        <taxon>Pseudomonadota</taxon>
        <taxon>Gammaproteobacteria</taxon>
        <taxon>Lysobacterales</taxon>
        <taxon>Lysobacteraceae</taxon>
        <taxon>Pseudomarimonas</taxon>
    </lineage>
</organism>
<accession>A0AAW3ZKC1</accession>
<gene>
    <name evidence="3" type="ORF">IFO71_11975</name>
</gene>
<evidence type="ECO:0000313" key="3">
    <source>
        <dbReference type="EMBL" id="MBD8526456.1"/>
    </source>
</evidence>
<dbReference type="RefSeq" id="WP_192029876.1">
    <property type="nucleotide sequence ID" value="NZ_JACYTR010000023.1"/>
</dbReference>
<name>A0AAW3ZKC1_9GAMM</name>
<dbReference type="AlphaFoldDB" id="A0AAW3ZKC1"/>
<evidence type="ECO:0000256" key="1">
    <source>
        <dbReference type="SAM" id="MobiDB-lite"/>
    </source>
</evidence>
<dbReference type="InterPro" id="IPR049823">
    <property type="entry name" value="XrtH_assoc"/>
</dbReference>
<evidence type="ECO:0000256" key="2">
    <source>
        <dbReference type="SAM" id="Phobius"/>
    </source>
</evidence>
<dbReference type="Proteomes" id="UP000613768">
    <property type="component" value="Unassembled WGS sequence"/>
</dbReference>
<proteinExistence type="predicted"/>
<feature type="transmembrane region" description="Helical" evidence="2">
    <location>
        <begin position="161"/>
        <end position="180"/>
    </location>
</feature>
<evidence type="ECO:0000313" key="4">
    <source>
        <dbReference type="Proteomes" id="UP000613768"/>
    </source>
</evidence>
<feature type="transmembrane region" description="Helical" evidence="2">
    <location>
        <begin position="77"/>
        <end position="102"/>
    </location>
</feature>
<sequence>MSRSPLRPFVWSAALWLPACFTLWALSSSLLVFLVVSAMNWLLPALFPYAVTAVEQHGVVFEVVTTLQTETLADGRVGVLVLTGTPLIYAWCLALYAGLVMATPLERRQWLKQLAIGLAILSLVVLWGACFNVLKQLTFDAGPLGAAVIERAGLKPDLIALGYQFGYLILPPVAPIVLWIGQNQAFLRYLVGWAGEPEAAVESQSRNEQAASASSSVTDQDSA</sequence>
<dbReference type="NCBIfam" id="NF041730">
    <property type="entry name" value="XrtH_assoc"/>
    <property type="match status" value="1"/>
</dbReference>
<keyword evidence="4" id="KW-1185">Reference proteome</keyword>
<keyword evidence="2" id="KW-0812">Transmembrane</keyword>